<sequence>MSHGAALCVKRTLPAARPRATLPANNRPEDAMPRHAAPILPLLLALAAPALAQPMLSLPLAPDATMTSVTHDCDDGRQVAVTYVTSGDDALALVTLEDGPRIFVNVIAASGARYVSGALEWWTKGDQVTFTDAMSDADPVTCTARP</sequence>
<keyword evidence="7" id="KW-1185">Reference proteome</keyword>
<keyword evidence="4" id="KW-0449">Lipoprotein</keyword>
<evidence type="ECO:0000256" key="4">
    <source>
        <dbReference type="ARBA" id="ARBA00023288"/>
    </source>
</evidence>
<keyword evidence="3" id="KW-0564">Palmitate</keyword>
<name>A0ABY7UUJ2_9RHOB</name>
<evidence type="ECO:0000256" key="1">
    <source>
        <dbReference type="ARBA" id="ARBA00022729"/>
    </source>
</evidence>
<dbReference type="InterPro" id="IPR018660">
    <property type="entry name" value="MliC"/>
</dbReference>
<proteinExistence type="predicted"/>
<evidence type="ECO:0000256" key="3">
    <source>
        <dbReference type="ARBA" id="ARBA00023139"/>
    </source>
</evidence>
<organism evidence="6 7">
    <name type="scientific">Paracoccus marcusii</name>
    <dbReference type="NCBI Taxonomy" id="59779"/>
    <lineage>
        <taxon>Bacteria</taxon>
        <taxon>Pseudomonadati</taxon>
        <taxon>Pseudomonadota</taxon>
        <taxon>Alphaproteobacteria</taxon>
        <taxon>Rhodobacterales</taxon>
        <taxon>Paracoccaceae</taxon>
        <taxon>Paracoccus</taxon>
    </lineage>
</organism>
<evidence type="ECO:0000256" key="2">
    <source>
        <dbReference type="ARBA" id="ARBA00023136"/>
    </source>
</evidence>
<feature type="domain" description="C-type lysozyme inhibitor" evidence="5">
    <location>
        <begin position="73"/>
        <end position="137"/>
    </location>
</feature>
<keyword evidence="1" id="KW-0732">Signal</keyword>
<dbReference type="InterPro" id="IPR036328">
    <property type="entry name" value="MliC_sf"/>
</dbReference>
<gene>
    <name evidence="6" type="ORF">PRL19_03130</name>
</gene>
<dbReference type="EMBL" id="CP117466">
    <property type="protein sequence ID" value="WDA13267.1"/>
    <property type="molecule type" value="Genomic_DNA"/>
</dbReference>
<dbReference type="Pfam" id="PF09864">
    <property type="entry name" value="MliC"/>
    <property type="match status" value="1"/>
</dbReference>
<protein>
    <submittedName>
        <fullName evidence="6">MliC family protein</fullName>
    </submittedName>
</protein>
<evidence type="ECO:0000259" key="5">
    <source>
        <dbReference type="Pfam" id="PF09864"/>
    </source>
</evidence>
<reference evidence="6 7" key="1">
    <citation type="submission" date="2023-02" db="EMBL/GenBank/DDBJ databases">
        <title>Whole genome sequenc of Paracoccus marcusii MBLB0836.</title>
        <authorList>
            <person name="Seo M.-J."/>
            <person name="Cho E.-S."/>
            <person name="Hwang C.Y."/>
        </authorList>
    </citation>
    <scope>NUCLEOTIDE SEQUENCE [LARGE SCALE GENOMIC DNA]</scope>
    <source>
        <strain evidence="6 7">MBLB0836</strain>
    </source>
</reference>
<accession>A0ABY7UUJ2</accession>
<dbReference type="RefSeq" id="WP_273743835.1">
    <property type="nucleotide sequence ID" value="NZ_CP117466.1"/>
</dbReference>
<evidence type="ECO:0000313" key="7">
    <source>
        <dbReference type="Proteomes" id="UP001216899"/>
    </source>
</evidence>
<keyword evidence="2" id="KW-0472">Membrane</keyword>
<dbReference type="Gene3D" id="2.40.128.200">
    <property type="match status" value="1"/>
</dbReference>
<evidence type="ECO:0000313" key="6">
    <source>
        <dbReference type="EMBL" id="WDA13267.1"/>
    </source>
</evidence>
<dbReference type="Proteomes" id="UP001216899">
    <property type="component" value="Chromosome"/>
</dbReference>
<dbReference type="SUPFAM" id="SSF141488">
    <property type="entry name" value="YdhA-like"/>
    <property type="match status" value="1"/>
</dbReference>